<sequence>MWVLRKKEDTQMQALQTFNFKELPVRTVEIENEPYFVGKDIAEILGYARSDNAIRNHVDSEDKLTHQFSASGQNRNMIIINESGLYSLIFDASKQSKNEKIRETARKFKRWVTSDVLPAIRKHGIYATDNVIEQTLKDPDYIITVLTEYKKEKEQNLLLQQEIGELKPKADYVDEILKSTGTLATTQIAADYGISAQKLNKLLHEARLQRKVNKQWVLYSEHMGKSYTDSDTITIVRSDGREDTVLQTRWTQKGRLKIHEIMTEFGYEANLGGA</sequence>
<dbReference type="EMBL" id="AF424781">
    <property type="protein sequence ID" value="AAL82235.1"/>
    <property type="molecule type" value="Genomic_DNA"/>
</dbReference>
<dbReference type="SMART" id="SM01040">
    <property type="entry name" value="Bro-N"/>
    <property type="match status" value="1"/>
</dbReference>
<dbReference type="GeneID" id="1258078"/>
<dbReference type="RefSeq" id="NP_803260.1">
    <property type="nucleotide sequence ID" value="NC_004615.1"/>
</dbReference>
<reference evidence="2 3" key="1">
    <citation type="journal article" date="2002" name="Gene">
        <title>Comparative analysis of the genomes of the temperate bacteriophages phi 11, phi 12 and phi 13 of Staphylococcus aureus 8325.</title>
        <authorList>
            <person name="Iandolo J.J."/>
            <person name="Worrell V."/>
            <person name="Groicher K.H."/>
            <person name="Qian Y."/>
            <person name="Tian R."/>
            <person name="Kenton S."/>
            <person name="Dorman A."/>
            <person name="Ji H."/>
            <person name="Lin S."/>
            <person name="Loh P."/>
            <person name="Qi S."/>
            <person name="Zhu H."/>
            <person name="Roe B.A."/>
        </authorList>
    </citation>
    <scope>NUCLEOTIDE SEQUENCE</scope>
</reference>
<organism evidence="2 3">
    <name type="scientific">Staphylococcus phage phi11</name>
    <name type="common">Bacteriophage phi-11</name>
    <dbReference type="NCBI Taxonomy" id="2681609"/>
    <lineage>
        <taxon>Viruses</taxon>
        <taxon>Duplodnaviria</taxon>
        <taxon>Heunggongvirae</taxon>
        <taxon>Uroviricota</taxon>
        <taxon>Caudoviricetes</taxon>
        <taxon>Azeredovirinae</taxon>
        <taxon>Dubowvirus</taxon>
        <taxon>Dubowvirus dv11</taxon>
    </lineage>
</organism>
<evidence type="ECO:0000313" key="3">
    <source>
        <dbReference type="Proteomes" id="UP000002097"/>
    </source>
</evidence>
<dbReference type="Proteomes" id="UP000002097">
    <property type="component" value="Segment"/>
</dbReference>
<evidence type="ECO:0000259" key="1">
    <source>
        <dbReference type="PROSITE" id="PS51750"/>
    </source>
</evidence>
<accession>Q8SDX0</accession>
<dbReference type="PANTHER" id="PTHR36180:SF2">
    <property type="entry name" value="BRO FAMILY PROTEIN"/>
    <property type="match status" value="1"/>
</dbReference>
<dbReference type="GO" id="GO:0003677">
    <property type="term" value="F:DNA binding"/>
    <property type="evidence" value="ECO:0007669"/>
    <property type="project" value="InterPro"/>
</dbReference>
<dbReference type="Pfam" id="PF02498">
    <property type="entry name" value="Bro-N"/>
    <property type="match status" value="1"/>
</dbReference>
<organismHost>
    <name type="scientific">Staphylococcus aureus</name>
    <dbReference type="NCBI Taxonomy" id="1280"/>
</organismHost>
<dbReference type="InterPro" id="IPR003497">
    <property type="entry name" value="BRO_N_domain"/>
</dbReference>
<name>Q8SDX0_BPPHA</name>
<dbReference type="PROSITE" id="PS51750">
    <property type="entry name" value="BRO_N"/>
    <property type="match status" value="1"/>
</dbReference>
<protein>
    <submittedName>
        <fullName evidence="2">Anti-repressor</fullName>
    </submittedName>
</protein>
<dbReference type="PANTHER" id="PTHR36180">
    <property type="entry name" value="DNA-BINDING PROTEIN-RELATED-RELATED"/>
    <property type="match status" value="1"/>
</dbReference>
<feature type="domain" description="Bro-N" evidence="1">
    <location>
        <begin position="12"/>
        <end position="124"/>
    </location>
</feature>
<evidence type="ECO:0000313" key="2">
    <source>
        <dbReference type="EMBL" id="AAL82235.1"/>
    </source>
</evidence>
<proteinExistence type="predicted"/>
<dbReference type="Pfam" id="PF03374">
    <property type="entry name" value="ANT"/>
    <property type="match status" value="1"/>
</dbReference>
<dbReference type="InterPro" id="IPR005039">
    <property type="entry name" value="Ant_C"/>
</dbReference>
<keyword evidence="3" id="KW-1185">Reference proteome</keyword>
<dbReference type="KEGG" id="vg:1258078"/>